<reference evidence="1 2" key="1">
    <citation type="submission" date="2015-04" db="EMBL/GenBank/DDBJ databases">
        <authorList>
            <person name="Syromyatnikov M.Y."/>
            <person name="Popov V.N."/>
        </authorList>
    </citation>
    <scope>NUCLEOTIDE SEQUENCE [LARGE SCALE GENOMIC DNA]</scope>
</reference>
<dbReference type="AlphaFoldDB" id="A0A1J1IQT8"/>
<dbReference type="Proteomes" id="UP000183832">
    <property type="component" value="Unassembled WGS sequence"/>
</dbReference>
<name>A0A1J1IQT8_9DIPT</name>
<keyword evidence="2" id="KW-1185">Reference proteome</keyword>
<accession>A0A1J1IQT8</accession>
<protein>
    <submittedName>
        <fullName evidence="1">CLUMA_CG016054, isoform A</fullName>
    </submittedName>
</protein>
<evidence type="ECO:0000313" key="1">
    <source>
        <dbReference type="EMBL" id="CRL02603.1"/>
    </source>
</evidence>
<proteinExistence type="predicted"/>
<gene>
    <name evidence="1" type="ORF">CLUMA_CG016054</name>
</gene>
<evidence type="ECO:0000313" key="2">
    <source>
        <dbReference type="Proteomes" id="UP000183832"/>
    </source>
</evidence>
<dbReference type="EMBL" id="CVRI01000058">
    <property type="protein sequence ID" value="CRL02603.1"/>
    <property type="molecule type" value="Genomic_DNA"/>
</dbReference>
<sequence length="113" mass="13408">MECFSTHVLKPRKESKRKTFYSDHQKNFHHVKQENKCLWDCDCEDLRQMTTMKKSFRQLSTALKRFQLIFHHIDFVPAKVRLPVMLSDSMGLSLACQETTTEDQKRTRASDID</sequence>
<organism evidence="1 2">
    <name type="scientific">Clunio marinus</name>
    <dbReference type="NCBI Taxonomy" id="568069"/>
    <lineage>
        <taxon>Eukaryota</taxon>
        <taxon>Metazoa</taxon>
        <taxon>Ecdysozoa</taxon>
        <taxon>Arthropoda</taxon>
        <taxon>Hexapoda</taxon>
        <taxon>Insecta</taxon>
        <taxon>Pterygota</taxon>
        <taxon>Neoptera</taxon>
        <taxon>Endopterygota</taxon>
        <taxon>Diptera</taxon>
        <taxon>Nematocera</taxon>
        <taxon>Chironomoidea</taxon>
        <taxon>Chironomidae</taxon>
        <taxon>Clunio</taxon>
    </lineage>
</organism>